<dbReference type="AlphaFoldDB" id="A0A2R8CH61"/>
<evidence type="ECO:0000256" key="2">
    <source>
        <dbReference type="SAM" id="SignalP"/>
    </source>
</evidence>
<accession>A0A2R8CH61</accession>
<feature type="domain" description="DUF4174" evidence="3">
    <location>
        <begin position="33"/>
        <end position="147"/>
    </location>
</feature>
<dbReference type="Pfam" id="PF13778">
    <property type="entry name" value="DUF4174"/>
    <property type="match status" value="1"/>
</dbReference>
<evidence type="ECO:0000256" key="1">
    <source>
        <dbReference type="ARBA" id="ARBA00022729"/>
    </source>
</evidence>
<gene>
    <name evidence="4" type="ORF">KSP9073_00237</name>
</gene>
<dbReference type="RefSeq" id="WP_165814118.1">
    <property type="nucleotide sequence ID" value="NZ_ONZI01000001.1"/>
</dbReference>
<keyword evidence="5" id="KW-1185">Reference proteome</keyword>
<dbReference type="Proteomes" id="UP000244934">
    <property type="component" value="Unassembled WGS sequence"/>
</dbReference>
<evidence type="ECO:0000313" key="5">
    <source>
        <dbReference type="Proteomes" id="UP000244934"/>
    </source>
</evidence>
<proteinExistence type="predicted"/>
<reference evidence="5" key="1">
    <citation type="submission" date="2018-03" db="EMBL/GenBank/DDBJ databases">
        <authorList>
            <person name="Navarro De La Torre S."/>
        </authorList>
    </citation>
    <scope>NUCLEOTIDE SEQUENCE [LARGE SCALE GENOMIC DNA]</scope>
    <source>
        <strain evidence="5">EAod3</strain>
    </source>
</reference>
<feature type="chain" id="PRO_5015303554" description="DUF4174 domain-containing protein" evidence="2">
    <location>
        <begin position="24"/>
        <end position="149"/>
    </location>
</feature>
<dbReference type="InterPro" id="IPR025232">
    <property type="entry name" value="DUF4174"/>
</dbReference>
<name>A0A2R8CH61_9GAMM</name>
<dbReference type="EMBL" id="ONZI01000001">
    <property type="protein sequence ID" value="SPJ32237.1"/>
    <property type="molecule type" value="Genomic_DNA"/>
</dbReference>
<feature type="signal peptide" evidence="2">
    <location>
        <begin position="1"/>
        <end position="23"/>
    </location>
</feature>
<protein>
    <recommendedName>
        <fullName evidence="3">DUF4174 domain-containing protein</fullName>
    </recommendedName>
</protein>
<evidence type="ECO:0000313" key="4">
    <source>
        <dbReference type="EMBL" id="SPJ32237.1"/>
    </source>
</evidence>
<sequence length="149" mass="16055">MKQWIMPALLAAVLTGAGATAQAGDINPAANPLLADKWQSRPLVVVTPSADNPDYERMRGIVETQRDAFNDRDMVLYTVEGGSGMKADQALTEAETDALLASLGLNAKGPLTTVLVGKDGGKKVEQEGFVDPRQLFDTIDNMPMRRARQ</sequence>
<keyword evidence="1 2" id="KW-0732">Signal</keyword>
<evidence type="ECO:0000259" key="3">
    <source>
        <dbReference type="Pfam" id="PF13778"/>
    </source>
</evidence>
<organism evidence="4 5">
    <name type="scientific">Kushneria phyllosphaerae</name>
    <dbReference type="NCBI Taxonomy" id="2100822"/>
    <lineage>
        <taxon>Bacteria</taxon>
        <taxon>Pseudomonadati</taxon>
        <taxon>Pseudomonadota</taxon>
        <taxon>Gammaproteobacteria</taxon>
        <taxon>Oceanospirillales</taxon>
        <taxon>Halomonadaceae</taxon>
        <taxon>Kushneria</taxon>
    </lineage>
</organism>